<evidence type="ECO:0000313" key="3">
    <source>
        <dbReference type="Proteomes" id="UP001243195"/>
    </source>
</evidence>
<comment type="caution">
    <text evidence="2">The sequence shown here is derived from an EMBL/GenBank/DDBJ whole genome shotgun (WGS) entry which is preliminary data.</text>
</comment>
<feature type="compositionally biased region" description="Polar residues" evidence="1">
    <location>
        <begin position="206"/>
        <end position="215"/>
    </location>
</feature>
<dbReference type="RefSeq" id="WP_308956927.1">
    <property type="nucleotide sequence ID" value="NZ_JAVICY010000025.1"/>
</dbReference>
<evidence type="ECO:0000313" key="2">
    <source>
        <dbReference type="EMBL" id="MDQ9072638.1"/>
    </source>
</evidence>
<sequence>MSNSYHHLPACEVSNGQQTEFHTVTTPSSSPTTCLVEVPRPYVVPIIFIPGIMGSNIKQDGKKVWYPPNGLKSVETLIVFVFKTAKTRQKQLSPIGTEVGFDGEINYSKRKLPKLSKAQLKKRGWGSVWWTGYGEILEYLEKYLNYKAFSANTDESNVALPSHEWCKVTDIPETNISSYEQKIDAEPDDDEMDQENDTETDTTDDPSTINKTQDQSTEKKKNSKEEKLKTLGKRWNVVGGTADHIELLTREMHLKLSDCYMPVYAMGYNWLQSNHDSAISISERLDQVKEDIKNEYPHSEFKKFIIVSHSMGGLVTRSLIQLSEKSQEIGGVVHGVMPASGAPAVYQRMLRGWDGFLATSGIWGGIKGWAVKFMFGHESKRMTAVLANSPGALQLLPFSNFAANQTEKGWLILKAQSKQSQQWITVRLPQTDNPYQEMYVKRDVWWQMINPDYIDLSEDKKSQDKGDGFEKYVTIIQNVKDFHESIADQYHDNTYAHYSADKDHGSFNSVTWVCQEKIDISNEEDLINFTEKFAAKITQDTLVQSEEIDQNSNDQMQEDDSSQMVEENYTKDNDELAWKEKVDYKNPDHNGLWGDGHRLVELSSGETVRFRMYIRPEGKGDGTVCAESGADIKREREAFHPKKVFEINGYDHSGSYNNKWVQLNSLYCIGQIVNDIID</sequence>
<dbReference type="AlphaFoldDB" id="A0AAW8JK40"/>
<dbReference type="Gene3D" id="3.40.50.1820">
    <property type="entry name" value="alpha/beta hydrolase"/>
    <property type="match status" value="1"/>
</dbReference>
<dbReference type="EMBL" id="JAVIDA010000023">
    <property type="protein sequence ID" value="MDQ9072638.1"/>
    <property type="molecule type" value="Genomic_DNA"/>
</dbReference>
<dbReference type="InterPro" id="IPR029058">
    <property type="entry name" value="AB_hydrolase_fold"/>
</dbReference>
<protein>
    <recommendedName>
        <fullName evidence="4">DUF676 domain-containing protein</fullName>
    </recommendedName>
</protein>
<dbReference type="PANTHER" id="PTHR11440">
    <property type="entry name" value="LECITHIN-CHOLESTEROL ACYLTRANSFERASE-RELATED"/>
    <property type="match status" value="1"/>
</dbReference>
<feature type="region of interest" description="Disordered" evidence="1">
    <location>
        <begin position="184"/>
        <end position="227"/>
    </location>
</feature>
<proteinExistence type="predicted"/>
<dbReference type="Proteomes" id="UP001243195">
    <property type="component" value="Unassembled WGS sequence"/>
</dbReference>
<accession>A0AAW8JK40</accession>
<gene>
    <name evidence="2" type="ORF">RFH51_14350</name>
</gene>
<reference evidence="2" key="1">
    <citation type="submission" date="2023-08" db="EMBL/GenBank/DDBJ databases">
        <title>Emergence of clinically-relevant ST2 carbapenem-resistant Acinetobacter baumannii strains in hospital sewages in Zhejiang, East of China.</title>
        <authorList>
            <person name="Kaichao C."/>
            <person name="Zhang R."/>
        </authorList>
    </citation>
    <scope>NUCLEOTIDE SEQUENCE</scope>
    <source>
        <strain evidence="2">M-SY-60</strain>
    </source>
</reference>
<feature type="compositionally biased region" description="Acidic residues" evidence="1">
    <location>
        <begin position="186"/>
        <end position="204"/>
    </location>
</feature>
<dbReference type="SUPFAM" id="SSF53474">
    <property type="entry name" value="alpha/beta-Hydrolases"/>
    <property type="match status" value="1"/>
</dbReference>
<organism evidence="2 3">
    <name type="scientific">Acinetobacter gerneri</name>
    <dbReference type="NCBI Taxonomy" id="202952"/>
    <lineage>
        <taxon>Bacteria</taxon>
        <taxon>Pseudomonadati</taxon>
        <taxon>Pseudomonadota</taxon>
        <taxon>Gammaproteobacteria</taxon>
        <taxon>Moraxellales</taxon>
        <taxon>Moraxellaceae</taxon>
        <taxon>Acinetobacter</taxon>
    </lineage>
</organism>
<evidence type="ECO:0008006" key="4">
    <source>
        <dbReference type="Google" id="ProtNLM"/>
    </source>
</evidence>
<name>A0AAW8JK40_9GAMM</name>
<evidence type="ECO:0000256" key="1">
    <source>
        <dbReference type="SAM" id="MobiDB-lite"/>
    </source>
</evidence>
<feature type="compositionally biased region" description="Basic and acidic residues" evidence="1">
    <location>
        <begin position="216"/>
        <end position="227"/>
    </location>
</feature>